<evidence type="ECO:0000313" key="3">
    <source>
        <dbReference type="Proteomes" id="UP001152888"/>
    </source>
</evidence>
<proteinExistence type="predicted"/>
<name>A0A9P0K279_ACAOB</name>
<gene>
    <name evidence="2" type="ORF">ACAOBT_LOCUS6551</name>
</gene>
<accession>A0A9P0K279</accession>
<organism evidence="2 3">
    <name type="scientific">Acanthoscelides obtectus</name>
    <name type="common">Bean weevil</name>
    <name type="synonym">Bruchus obtectus</name>
    <dbReference type="NCBI Taxonomy" id="200917"/>
    <lineage>
        <taxon>Eukaryota</taxon>
        <taxon>Metazoa</taxon>
        <taxon>Ecdysozoa</taxon>
        <taxon>Arthropoda</taxon>
        <taxon>Hexapoda</taxon>
        <taxon>Insecta</taxon>
        <taxon>Pterygota</taxon>
        <taxon>Neoptera</taxon>
        <taxon>Endopterygota</taxon>
        <taxon>Coleoptera</taxon>
        <taxon>Polyphaga</taxon>
        <taxon>Cucujiformia</taxon>
        <taxon>Chrysomeloidea</taxon>
        <taxon>Chrysomelidae</taxon>
        <taxon>Bruchinae</taxon>
        <taxon>Bruchini</taxon>
        <taxon>Acanthoscelides</taxon>
    </lineage>
</organism>
<keyword evidence="1" id="KW-0732">Signal</keyword>
<evidence type="ECO:0000256" key="1">
    <source>
        <dbReference type="SAM" id="SignalP"/>
    </source>
</evidence>
<keyword evidence="3" id="KW-1185">Reference proteome</keyword>
<dbReference type="EMBL" id="CAKOFQ010006729">
    <property type="protein sequence ID" value="CAH1965861.1"/>
    <property type="molecule type" value="Genomic_DNA"/>
</dbReference>
<sequence length="71" mass="8100">MYSMKILVGVFVCLMVMASVMQPAEAGTDCFHLQHSYGKKKTCIRNCNRFCELNGCSKKKCRRGECVCKRK</sequence>
<evidence type="ECO:0000313" key="2">
    <source>
        <dbReference type="EMBL" id="CAH1965861.1"/>
    </source>
</evidence>
<protein>
    <submittedName>
        <fullName evidence="2">Uncharacterized protein</fullName>
    </submittedName>
</protein>
<feature type="chain" id="PRO_5040486053" evidence="1">
    <location>
        <begin position="27"/>
        <end position="71"/>
    </location>
</feature>
<dbReference type="OrthoDB" id="6734401at2759"/>
<reference evidence="2" key="1">
    <citation type="submission" date="2022-03" db="EMBL/GenBank/DDBJ databases">
        <authorList>
            <person name="Sayadi A."/>
        </authorList>
    </citation>
    <scope>NUCLEOTIDE SEQUENCE</scope>
</reference>
<feature type="signal peptide" evidence="1">
    <location>
        <begin position="1"/>
        <end position="26"/>
    </location>
</feature>
<comment type="caution">
    <text evidence="2">The sequence shown here is derived from an EMBL/GenBank/DDBJ whole genome shotgun (WGS) entry which is preliminary data.</text>
</comment>
<dbReference type="AlphaFoldDB" id="A0A9P0K279"/>
<dbReference type="Proteomes" id="UP001152888">
    <property type="component" value="Unassembled WGS sequence"/>
</dbReference>